<evidence type="ECO:0000259" key="13">
    <source>
        <dbReference type="PROSITE" id="PS50268"/>
    </source>
</evidence>
<dbReference type="PANTHER" id="PTHR24028">
    <property type="entry name" value="CADHERIN-87A"/>
    <property type="match status" value="1"/>
</dbReference>
<feature type="domain" description="Cadherin" evidence="13">
    <location>
        <begin position="476"/>
        <end position="577"/>
    </location>
</feature>
<keyword evidence="5" id="KW-0677">Repeat</keyword>
<dbReference type="OMA" id="NCPEFSL"/>
<keyword evidence="6 10" id="KW-0106">Calcium</keyword>
<evidence type="ECO:0000256" key="5">
    <source>
        <dbReference type="ARBA" id="ARBA00022737"/>
    </source>
</evidence>
<keyword evidence="4 12" id="KW-0732">Signal</keyword>
<protein>
    <submittedName>
        <fullName evidence="16">Cadherin domain protein</fullName>
    </submittedName>
</protein>
<dbReference type="STRING" id="27835.A0A158QYM1"/>
<evidence type="ECO:0000256" key="9">
    <source>
        <dbReference type="ARBA" id="ARBA00023180"/>
    </source>
</evidence>
<dbReference type="FunFam" id="2.60.40.60:FF:000007">
    <property type="entry name" value="Protocadherin alpha 2"/>
    <property type="match status" value="1"/>
</dbReference>
<sequence>MLLLLYVFLTLPCSAVVSITFVVPESVPVGHVVGYVSGRPTLATQPKYFVVFPDALSEQGGEVNIADSDSIYALRPSPRRRPKLEASGDNEQRGGGSLKDHKVIKVDEKSGEIALIAPLDYEKRQKFEILAVPIEGGDGIQVTIEVEDVNDHAPTFSDTRIKLEISEFARIGAAYPLPRAEDADGANFTVQKYRIAQGNVNNVFKVAVRPVNGELYADLVVNGQLDREYRDKYELIVEAIDGGKPAKIGRLVVHIFILDANDNAPIFDQPRYSTSIPANLTIGSQILTLKATDADVDSNGRVGYRFQKTRLDTPPLFSLSQSGVLSTASHLLPGVVHDLVVVAYDGGVPSLETTAIVTVTVQGTSLSAPAIDIIWLTDTAMAHILENITLGTIIARLSLNEEQKSSAVSLSGCPSLCLRQSQSPSVYLLLVCGLFDRESSPEYHLKFSLRRGSELVLDHPVLLTIGDVNDNSPSWPQTHMHISLNRSISASDQTSILTATDPDQGSNGRIRYSILDSEVISIDPDTGRLNPLKELDCSLGSEIRFRVRAADGGVPSLYSDLQVTADLVDGYGRPPQFEKSLYEVELAEDSDVGTCLLKRHKVAESRKISIY</sequence>
<evidence type="ECO:0000313" key="15">
    <source>
        <dbReference type="Proteomes" id="UP000271162"/>
    </source>
</evidence>
<keyword evidence="9" id="KW-0325">Glycoprotein</keyword>
<dbReference type="PROSITE" id="PS50268">
    <property type="entry name" value="CADHERIN_2"/>
    <property type="match status" value="4"/>
</dbReference>
<feature type="domain" description="Cadherin" evidence="13">
    <location>
        <begin position="268"/>
        <end position="371"/>
    </location>
</feature>
<dbReference type="Proteomes" id="UP000271162">
    <property type="component" value="Unassembled WGS sequence"/>
</dbReference>
<proteinExistence type="predicted"/>
<organism evidence="16">
    <name type="scientific">Nippostrongylus brasiliensis</name>
    <name type="common">Rat hookworm</name>
    <dbReference type="NCBI Taxonomy" id="27835"/>
    <lineage>
        <taxon>Eukaryota</taxon>
        <taxon>Metazoa</taxon>
        <taxon>Ecdysozoa</taxon>
        <taxon>Nematoda</taxon>
        <taxon>Chromadorea</taxon>
        <taxon>Rhabditida</taxon>
        <taxon>Rhabditina</taxon>
        <taxon>Rhabditomorpha</taxon>
        <taxon>Strongyloidea</taxon>
        <taxon>Heligmosomidae</taxon>
        <taxon>Nippostrongylus</taxon>
    </lineage>
</organism>
<dbReference type="InterPro" id="IPR020894">
    <property type="entry name" value="Cadherin_CS"/>
</dbReference>
<reference evidence="14 15" key="2">
    <citation type="submission" date="2018-11" db="EMBL/GenBank/DDBJ databases">
        <authorList>
            <consortium name="Pathogen Informatics"/>
        </authorList>
    </citation>
    <scope>NUCLEOTIDE SEQUENCE [LARGE SCALE GENOMIC DNA]</scope>
</reference>
<dbReference type="PANTHER" id="PTHR24028:SF328">
    <property type="entry name" value="CADHERIN-3"/>
    <property type="match status" value="1"/>
</dbReference>
<gene>
    <name evidence="14" type="ORF">NBR_LOCUS8712</name>
</gene>
<dbReference type="PRINTS" id="PR00205">
    <property type="entry name" value="CADHERIN"/>
</dbReference>
<evidence type="ECO:0000256" key="11">
    <source>
        <dbReference type="SAM" id="MobiDB-lite"/>
    </source>
</evidence>
<dbReference type="SMART" id="SM00112">
    <property type="entry name" value="CA"/>
    <property type="match status" value="5"/>
</dbReference>
<evidence type="ECO:0000256" key="7">
    <source>
        <dbReference type="ARBA" id="ARBA00022989"/>
    </source>
</evidence>
<feature type="signal peptide" evidence="12">
    <location>
        <begin position="1"/>
        <end position="15"/>
    </location>
</feature>
<dbReference type="Pfam" id="PF00028">
    <property type="entry name" value="Cadherin"/>
    <property type="match status" value="3"/>
</dbReference>
<dbReference type="GO" id="GO:0005886">
    <property type="term" value="C:plasma membrane"/>
    <property type="evidence" value="ECO:0007669"/>
    <property type="project" value="UniProtKB-SubCell"/>
</dbReference>
<name>A0A158QYM1_NIPBR</name>
<dbReference type="WBParaSite" id="NBR_0000871101-mRNA-1">
    <property type="protein sequence ID" value="NBR_0000871101-mRNA-1"/>
    <property type="gene ID" value="NBR_0000871101"/>
</dbReference>
<feature type="region of interest" description="Disordered" evidence="11">
    <location>
        <begin position="77"/>
        <end position="98"/>
    </location>
</feature>
<keyword evidence="8" id="KW-0472">Membrane</keyword>
<keyword evidence="3" id="KW-0812">Transmembrane</keyword>
<dbReference type="GO" id="GO:0005509">
    <property type="term" value="F:calcium ion binding"/>
    <property type="evidence" value="ECO:0007669"/>
    <property type="project" value="UniProtKB-UniRule"/>
</dbReference>
<evidence type="ECO:0000313" key="16">
    <source>
        <dbReference type="WBParaSite" id="NBR_0000871101-mRNA-1"/>
    </source>
</evidence>
<dbReference type="InterPro" id="IPR015919">
    <property type="entry name" value="Cadherin-like_sf"/>
</dbReference>
<dbReference type="AlphaFoldDB" id="A0A158QYM1"/>
<evidence type="ECO:0000256" key="8">
    <source>
        <dbReference type="ARBA" id="ARBA00023136"/>
    </source>
</evidence>
<evidence type="ECO:0000256" key="12">
    <source>
        <dbReference type="SAM" id="SignalP"/>
    </source>
</evidence>
<evidence type="ECO:0000256" key="4">
    <source>
        <dbReference type="ARBA" id="ARBA00022729"/>
    </source>
</evidence>
<dbReference type="CDD" id="cd11304">
    <property type="entry name" value="Cadherin_repeat"/>
    <property type="match status" value="4"/>
</dbReference>
<dbReference type="GO" id="GO:0007156">
    <property type="term" value="P:homophilic cell adhesion via plasma membrane adhesion molecules"/>
    <property type="evidence" value="ECO:0007669"/>
    <property type="project" value="InterPro"/>
</dbReference>
<keyword evidence="15" id="KW-1185">Reference proteome</keyword>
<dbReference type="InterPro" id="IPR002126">
    <property type="entry name" value="Cadherin-like_dom"/>
</dbReference>
<feature type="domain" description="Cadherin" evidence="13">
    <location>
        <begin position="157"/>
        <end position="267"/>
    </location>
</feature>
<evidence type="ECO:0000256" key="1">
    <source>
        <dbReference type="ARBA" id="ARBA00004251"/>
    </source>
</evidence>
<feature type="compositionally biased region" description="Basic and acidic residues" evidence="11">
    <location>
        <begin position="83"/>
        <end position="98"/>
    </location>
</feature>
<dbReference type="EMBL" id="UYSL01020040">
    <property type="protein sequence ID" value="VDL72301.1"/>
    <property type="molecule type" value="Genomic_DNA"/>
</dbReference>
<evidence type="ECO:0000256" key="10">
    <source>
        <dbReference type="PROSITE-ProRule" id="PRU00043"/>
    </source>
</evidence>
<comment type="subcellular location">
    <subcellularLocation>
        <location evidence="1">Cell membrane</location>
        <topology evidence="1">Single-pass type I membrane protein</topology>
    </subcellularLocation>
</comment>
<feature type="chain" id="PRO_5043135684" evidence="12">
    <location>
        <begin position="16"/>
        <end position="611"/>
    </location>
</feature>
<keyword evidence="7" id="KW-1133">Transmembrane helix</keyword>
<evidence type="ECO:0000313" key="14">
    <source>
        <dbReference type="EMBL" id="VDL72301.1"/>
    </source>
</evidence>
<evidence type="ECO:0000256" key="6">
    <source>
        <dbReference type="ARBA" id="ARBA00022837"/>
    </source>
</evidence>
<evidence type="ECO:0000256" key="2">
    <source>
        <dbReference type="ARBA" id="ARBA00022475"/>
    </source>
</evidence>
<evidence type="ECO:0000256" key="3">
    <source>
        <dbReference type="ARBA" id="ARBA00022692"/>
    </source>
</evidence>
<dbReference type="Gene3D" id="2.60.40.60">
    <property type="entry name" value="Cadherins"/>
    <property type="match status" value="4"/>
</dbReference>
<dbReference type="SUPFAM" id="SSF49313">
    <property type="entry name" value="Cadherin-like"/>
    <property type="match status" value="4"/>
</dbReference>
<dbReference type="PROSITE" id="PS00232">
    <property type="entry name" value="CADHERIN_1"/>
    <property type="match status" value="1"/>
</dbReference>
<feature type="domain" description="Cadherin" evidence="13">
    <location>
        <begin position="15"/>
        <end position="156"/>
    </location>
</feature>
<reference evidence="16" key="1">
    <citation type="submission" date="2016-04" db="UniProtKB">
        <authorList>
            <consortium name="WormBaseParasite"/>
        </authorList>
    </citation>
    <scope>IDENTIFICATION</scope>
</reference>
<keyword evidence="2" id="KW-1003">Cell membrane</keyword>
<dbReference type="InterPro" id="IPR050174">
    <property type="entry name" value="Protocadherin/Cadherin-CA"/>
</dbReference>
<accession>A0A158QYM1</accession>